<dbReference type="OrthoDB" id="73901at2759"/>
<gene>
    <name evidence="1" type="ORF">CHLNCDRAFT_141704</name>
</gene>
<dbReference type="Proteomes" id="UP000008141">
    <property type="component" value="Unassembled WGS sequence"/>
</dbReference>
<keyword evidence="2" id="KW-1185">Reference proteome</keyword>
<sequence length="207" mass="21806">MGEGGDDTGMVMMGGSVNMDDPCYTTPSADSCFSFNRSDADWTDDLTQLCSAMPFMIGCSLWGQCQNGTASGTYCVLPSLVGDVCIDMPRMKGCEAYNALCGGNATAVEQCMSPGPIPDVLTTFTAKEGLESLCDTHCMAGCGACGSSGDWTTCTDPLMVLARMCFEMEMMPECGATGFTTMCEDEEVKATFPLVCEEPPAPVDDCA</sequence>
<accession>E1ZTE8</accession>
<dbReference type="InParanoid" id="E1ZTE8"/>
<name>E1ZTE8_CHLVA</name>
<protein>
    <submittedName>
        <fullName evidence="1">Uncharacterized protein</fullName>
    </submittedName>
</protein>
<evidence type="ECO:0000313" key="1">
    <source>
        <dbReference type="EMBL" id="EFN50889.1"/>
    </source>
</evidence>
<dbReference type="AlphaFoldDB" id="E1ZTE8"/>
<evidence type="ECO:0000313" key="2">
    <source>
        <dbReference type="Proteomes" id="UP000008141"/>
    </source>
</evidence>
<reference evidence="1 2" key="1">
    <citation type="journal article" date="2010" name="Plant Cell">
        <title>The Chlorella variabilis NC64A genome reveals adaptation to photosymbiosis, coevolution with viruses, and cryptic sex.</title>
        <authorList>
            <person name="Blanc G."/>
            <person name="Duncan G."/>
            <person name="Agarkova I."/>
            <person name="Borodovsky M."/>
            <person name="Gurnon J."/>
            <person name="Kuo A."/>
            <person name="Lindquist E."/>
            <person name="Lucas S."/>
            <person name="Pangilinan J."/>
            <person name="Polle J."/>
            <person name="Salamov A."/>
            <person name="Terry A."/>
            <person name="Yamada T."/>
            <person name="Dunigan D.D."/>
            <person name="Grigoriev I.V."/>
            <person name="Claverie J.M."/>
            <person name="Van Etten J.L."/>
        </authorList>
    </citation>
    <scope>NUCLEOTIDE SEQUENCE [LARGE SCALE GENOMIC DNA]</scope>
    <source>
        <strain evidence="1 2">NC64A</strain>
    </source>
</reference>
<dbReference type="RefSeq" id="XP_005842991.1">
    <property type="nucleotide sequence ID" value="XM_005842929.1"/>
</dbReference>
<organism evidence="2">
    <name type="scientific">Chlorella variabilis</name>
    <name type="common">Green alga</name>
    <dbReference type="NCBI Taxonomy" id="554065"/>
    <lineage>
        <taxon>Eukaryota</taxon>
        <taxon>Viridiplantae</taxon>
        <taxon>Chlorophyta</taxon>
        <taxon>core chlorophytes</taxon>
        <taxon>Trebouxiophyceae</taxon>
        <taxon>Chlorellales</taxon>
        <taxon>Chlorellaceae</taxon>
        <taxon>Chlorella clade</taxon>
        <taxon>Chlorella</taxon>
    </lineage>
</organism>
<dbReference type="KEGG" id="cvr:CHLNCDRAFT_141704"/>
<dbReference type="GeneID" id="17350305"/>
<dbReference type="EMBL" id="GL433871">
    <property type="protein sequence ID" value="EFN50889.1"/>
    <property type="molecule type" value="Genomic_DNA"/>
</dbReference>
<proteinExistence type="predicted"/>